<protein>
    <submittedName>
        <fullName evidence="2">Uncharacterized protein</fullName>
    </submittedName>
</protein>
<accession>A0A7R7VRJ3</accession>
<evidence type="ECO:0000313" key="3">
    <source>
        <dbReference type="Proteomes" id="UP000637239"/>
    </source>
</evidence>
<sequence length="120" mass="12876">MMAASSHPVVPENIPQQTLINESGRPPGPDPGSTTTSRGTTQTQRPLDPRNNIEDYNRVMLQYTQRRMSTFCDMNDGHGSPSGSSNSSSSSSRSSDASSSLSGDTAVSNPQKEAVDRLQF</sequence>
<evidence type="ECO:0000256" key="1">
    <source>
        <dbReference type="SAM" id="MobiDB-lite"/>
    </source>
</evidence>
<reference evidence="2" key="2">
    <citation type="submission" date="2021-02" db="EMBL/GenBank/DDBJ databases">
        <title>Aspergillus chevalieri M1 genome sequence.</title>
        <authorList>
            <person name="Kadooka C."/>
            <person name="Mori K."/>
            <person name="Futagami T."/>
        </authorList>
    </citation>
    <scope>NUCLEOTIDE SEQUENCE</scope>
    <source>
        <strain evidence="2">M1</strain>
    </source>
</reference>
<evidence type="ECO:0000313" key="2">
    <source>
        <dbReference type="EMBL" id="BCR89518.1"/>
    </source>
</evidence>
<feature type="compositionally biased region" description="Low complexity" evidence="1">
    <location>
        <begin position="31"/>
        <end position="46"/>
    </location>
</feature>
<proteinExistence type="predicted"/>
<dbReference type="Proteomes" id="UP000637239">
    <property type="component" value="Chromosome 5"/>
</dbReference>
<organism evidence="2 3">
    <name type="scientific">Aspergillus chevalieri</name>
    <name type="common">Eurotium chevalieri</name>
    <dbReference type="NCBI Taxonomy" id="182096"/>
    <lineage>
        <taxon>Eukaryota</taxon>
        <taxon>Fungi</taxon>
        <taxon>Dikarya</taxon>
        <taxon>Ascomycota</taxon>
        <taxon>Pezizomycotina</taxon>
        <taxon>Eurotiomycetes</taxon>
        <taxon>Eurotiomycetidae</taxon>
        <taxon>Eurotiales</taxon>
        <taxon>Aspergillaceae</taxon>
        <taxon>Aspergillus</taxon>
        <taxon>Aspergillus subgen. Aspergillus</taxon>
    </lineage>
</organism>
<keyword evidence="3" id="KW-1185">Reference proteome</keyword>
<name>A0A7R7VRJ3_ASPCH</name>
<feature type="compositionally biased region" description="Low complexity" evidence="1">
    <location>
        <begin position="81"/>
        <end position="102"/>
    </location>
</feature>
<reference evidence="2" key="1">
    <citation type="submission" date="2021-01" db="EMBL/GenBank/DDBJ databases">
        <authorList>
            <consortium name="Aspergillus chevalieri M1 genome sequencing consortium"/>
            <person name="Kazuki M."/>
            <person name="Futagami T."/>
        </authorList>
    </citation>
    <scope>NUCLEOTIDE SEQUENCE</scope>
    <source>
        <strain evidence="2">M1</strain>
    </source>
</reference>
<gene>
    <name evidence="2" type="ORF">ACHE_50716A</name>
</gene>
<feature type="region of interest" description="Disordered" evidence="1">
    <location>
        <begin position="1"/>
        <end position="120"/>
    </location>
</feature>
<dbReference type="AlphaFoldDB" id="A0A7R7VRJ3"/>
<dbReference type="EMBL" id="AP024420">
    <property type="protein sequence ID" value="BCR89518.1"/>
    <property type="molecule type" value="Genomic_DNA"/>
</dbReference>
<dbReference type="GeneID" id="66983876"/>
<feature type="compositionally biased region" description="Basic and acidic residues" evidence="1">
    <location>
        <begin position="47"/>
        <end position="57"/>
    </location>
</feature>
<dbReference type="KEGG" id="ache:ACHE_50716A"/>
<dbReference type="RefSeq" id="XP_043138040.1">
    <property type="nucleotide sequence ID" value="XM_043280463.1"/>
</dbReference>